<proteinExistence type="inferred from homology"/>
<dbReference type="Pfam" id="PF00171">
    <property type="entry name" value="Aldedh"/>
    <property type="match status" value="2"/>
</dbReference>
<organism evidence="4 5">
    <name type="scientific">Gigaspora rosea</name>
    <dbReference type="NCBI Taxonomy" id="44941"/>
    <lineage>
        <taxon>Eukaryota</taxon>
        <taxon>Fungi</taxon>
        <taxon>Fungi incertae sedis</taxon>
        <taxon>Mucoromycota</taxon>
        <taxon>Glomeromycotina</taxon>
        <taxon>Glomeromycetes</taxon>
        <taxon>Diversisporales</taxon>
        <taxon>Gigasporaceae</taxon>
        <taxon>Gigaspora</taxon>
    </lineage>
</organism>
<dbReference type="PROSITE" id="PS00070">
    <property type="entry name" value="ALDEHYDE_DEHYDR_CYS"/>
    <property type="match status" value="1"/>
</dbReference>
<comment type="similarity">
    <text evidence="1">Belongs to the aldehyde dehydrogenase family.</text>
</comment>
<dbReference type="Gene3D" id="3.40.309.10">
    <property type="entry name" value="Aldehyde Dehydrogenase, Chain A, domain 2"/>
    <property type="match status" value="2"/>
</dbReference>
<dbReference type="EMBL" id="QKWP01002126">
    <property type="protein sequence ID" value="RIB04691.1"/>
    <property type="molecule type" value="Genomic_DNA"/>
</dbReference>
<dbReference type="AlphaFoldDB" id="A0A397U4X5"/>
<dbReference type="PANTHER" id="PTHR11699">
    <property type="entry name" value="ALDEHYDE DEHYDROGENASE-RELATED"/>
    <property type="match status" value="1"/>
</dbReference>
<accession>A0A397U4X5</accession>
<dbReference type="InterPro" id="IPR016161">
    <property type="entry name" value="Ald_DH/histidinol_DH"/>
</dbReference>
<evidence type="ECO:0000259" key="3">
    <source>
        <dbReference type="Pfam" id="PF00171"/>
    </source>
</evidence>
<evidence type="ECO:0000256" key="2">
    <source>
        <dbReference type="ARBA" id="ARBA00023002"/>
    </source>
</evidence>
<dbReference type="STRING" id="44941.A0A397U4X5"/>
<dbReference type="SUPFAM" id="SSF53720">
    <property type="entry name" value="ALDH-like"/>
    <property type="match status" value="1"/>
</dbReference>
<name>A0A397U4X5_9GLOM</name>
<dbReference type="InterPro" id="IPR016163">
    <property type="entry name" value="Ald_DH_C"/>
</dbReference>
<dbReference type="FunFam" id="3.40.605.10:FF:000026">
    <property type="entry name" value="Aldehyde dehydrogenase, putative"/>
    <property type="match status" value="1"/>
</dbReference>
<dbReference type="InterPro" id="IPR016160">
    <property type="entry name" value="Ald_DH_CS_CYS"/>
</dbReference>
<dbReference type="OrthoDB" id="2353910at2759"/>
<sequence>MGIFFNHGQCCTAGSRVYVQDSVYDEFLTKFKAYTESNKIGDPFEEDTYQGPQISQTQFDRPFGGFGGYKESGTGRDLSKYALDQYTQVKTVQINLESHMIKKIK</sequence>
<dbReference type="GO" id="GO:0004030">
    <property type="term" value="F:aldehyde dehydrogenase [NAD(P)+] activity"/>
    <property type="evidence" value="ECO:0007669"/>
    <property type="project" value="UniProtKB-ARBA"/>
</dbReference>
<protein>
    <submittedName>
        <fullName evidence="4">Aldehyde/histidinol dehydrogenase</fullName>
    </submittedName>
</protein>
<keyword evidence="5" id="KW-1185">Reference proteome</keyword>
<reference evidence="4 5" key="1">
    <citation type="submission" date="2018-06" db="EMBL/GenBank/DDBJ databases">
        <title>Comparative genomics reveals the genomic features of Rhizophagus irregularis, R. cerebriforme, R. diaphanum and Gigaspora rosea, and their symbiotic lifestyle signature.</title>
        <authorList>
            <person name="Morin E."/>
            <person name="San Clemente H."/>
            <person name="Chen E.C.H."/>
            <person name="De La Providencia I."/>
            <person name="Hainaut M."/>
            <person name="Kuo A."/>
            <person name="Kohler A."/>
            <person name="Murat C."/>
            <person name="Tang N."/>
            <person name="Roy S."/>
            <person name="Loubradou J."/>
            <person name="Henrissat B."/>
            <person name="Grigoriev I.V."/>
            <person name="Corradi N."/>
            <person name="Roux C."/>
            <person name="Martin F.M."/>
        </authorList>
    </citation>
    <scope>NUCLEOTIDE SEQUENCE [LARGE SCALE GENOMIC DNA]</scope>
    <source>
        <strain evidence="4 5">DAOM 194757</strain>
    </source>
</reference>
<evidence type="ECO:0000313" key="5">
    <source>
        <dbReference type="Proteomes" id="UP000266673"/>
    </source>
</evidence>
<feature type="domain" description="Aldehyde dehydrogenase" evidence="3">
    <location>
        <begin position="66"/>
        <end position="92"/>
    </location>
</feature>
<comment type="caution">
    <text evidence="4">The sequence shown here is derived from an EMBL/GenBank/DDBJ whole genome shotgun (WGS) entry which is preliminary data.</text>
</comment>
<dbReference type="Proteomes" id="UP000266673">
    <property type="component" value="Unassembled WGS sequence"/>
</dbReference>
<gene>
    <name evidence="4" type="ORF">C2G38_2221651</name>
</gene>
<feature type="domain" description="Aldehyde dehydrogenase" evidence="3">
    <location>
        <begin position="2"/>
        <end position="61"/>
    </location>
</feature>
<keyword evidence="2" id="KW-0560">Oxidoreductase</keyword>
<evidence type="ECO:0000313" key="4">
    <source>
        <dbReference type="EMBL" id="RIB04691.1"/>
    </source>
</evidence>
<dbReference type="InterPro" id="IPR015590">
    <property type="entry name" value="Aldehyde_DH_dom"/>
</dbReference>
<evidence type="ECO:0000256" key="1">
    <source>
        <dbReference type="ARBA" id="ARBA00009986"/>
    </source>
</evidence>